<comment type="catalytic activity">
    <reaction evidence="8">
        <text>2,3-bis-O-(phytanyl)-sn-glycerol 1-phosphate + 8 A = 2,3-bis-O-(geranylgeranyl)-sn-glycerol 1-phosphate + 8 AH2</text>
        <dbReference type="Rhea" id="RHEA:64368"/>
        <dbReference type="ChEBI" id="CHEBI:13193"/>
        <dbReference type="ChEBI" id="CHEBI:17499"/>
        <dbReference type="ChEBI" id="CHEBI:58837"/>
        <dbReference type="ChEBI" id="CHEBI:73125"/>
    </reaction>
</comment>
<evidence type="ECO:0000259" key="9">
    <source>
        <dbReference type="Pfam" id="PF00890"/>
    </source>
</evidence>
<dbReference type="InterPro" id="IPR050407">
    <property type="entry name" value="Geranylgeranyl_reductase"/>
</dbReference>
<dbReference type="NCBIfam" id="TIGR02032">
    <property type="entry name" value="GG-red-SF"/>
    <property type="match status" value="1"/>
</dbReference>
<keyword evidence="4 8" id="KW-0560">Oxidoreductase</keyword>
<evidence type="ECO:0000256" key="1">
    <source>
        <dbReference type="ARBA" id="ARBA00022516"/>
    </source>
</evidence>
<evidence type="ECO:0000256" key="4">
    <source>
        <dbReference type="ARBA" id="ARBA00023002"/>
    </source>
</evidence>
<keyword evidence="2 8" id="KW-0285">Flavoprotein</keyword>
<reference evidence="11 12" key="1">
    <citation type="submission" date="2021-11" db="EMBL/GenBank/DDBJ databases">
        <title>Whole genome of Geoglobus acetivorans.</title>
        <authorList>
            <person name="Liu D."/>
        </authorList>
    </citation>
    <scope>NUCLEOTIDE SEQUENCE [LARGE SCALE GENOMIC DNA]</scope>
    <source>
        <strain evidence="11 12">SBH6</strain>
    </source>
</reference>
<comment type="catalytic activity">
    <reaction evidence="8">
        <text>CDP-2,3-bis-O-(geranylgeranyl)-sn-glycerol + 8 AH2 = CDP-2,3-bis-O-(phytanyl)-sn-glycerol + 8 A</text>
        <dbReference type="Rhea" id="RHEA:84207"/>
        <dbReference type="ChEBI" id="CHEBI:13193"/>
        <dbReference type="ChEBI" id="CHEBI:17499"/>
        <dbReference type="ChEBI" id="CHEBI:58838"/>
        <dbReference type="ChEBI" id="CHEBI:74004"/>
    </reaction>
</comment>
<feature type="binding site" evidence="8">
    <location>
        <position position="50"/>
    </location>
    <ligand>
        <name>FAD</name>
        <dbReference type="ChEBI" id="CHEBI:57692"/>
    </ligand>
</feature>
<protein>
    <recommendedName>
        <fullName evidence="8">Digeranylgeranylglycerophospholipid reductase</fullName>
        <shortName evidence="8">DGGGPL reductase</shortName>
        <ecNumber evidence="8">1.3.-.-</ecNumber>
    </recommendedName>
    <alternativeName>
        <fullName evidence="8">2,3-bis-O-geranylgeranylglyceryl phosphate reductase</fullName>
    </alternativeName>
    <alternativeName>
        <fullName evidence="8">Geranylgeranyl reductase</fullName>
        <shortName evidence="8">GGR</shortName>
    </alternativeName>
</protein>
<dbReference type="InterPro" id="IPR023590">
    <property type="entry name" value="DGGGPL_reductase"/>
</dbReference>
<sequence>MSGLCQNLSNERFRGGRMTDYDVVVVGAGPAGSIAAKTAAEKGLDVLLIEKRQEIGVPVRCAEGVSREGLEKFVNPDSKWIASEIENAEIISPSNHKVVLSAENAGNEVGYVLERKIFDRHLARLASKAGADVLTKTSAVSFKRENGTVKLGIRSMGEFSEITAKIVIGADGVESRVAKWAGIDTTLKLNEIESCVQYLMTNIDFDDDTTYFWVGRKYAPGGYIWLFPKGKDAANVGIGVMPSLAEKSAKWYLDRFIEEHFPDGEIVEVVVGGVPVKGAIDTAVADNVMLAGDAARHTDPITGGGIINAMSAGHHAAIAAYEAIEANDYSKEFLRKYDEKWKLDFGESLVRNKKLQEKMMRLDDPTLDRLAESLEGMPIEEMSVRRLAFELFKKHPRLLWDLREFIV</sequence>
<comment type="function">
    <text evidence="8">Is involved in the reduction of 2,3-digeranylgeranylglycerophospholipids (unsaturated archaeols) into 2,3-diphytanylglycerophospholipids (saturated archaeols) in the biosynthesis of archaeal membrane lipids. Catalyzes the formation of archaetidic acid (2,3-di-O-phytanyl-sn-glyceryl phosphate) from 2,3-di-O-geranylgeranylglyceryl phosphate (DGGGP) via the hydrogenation of each double bond of the isoprenoid chains. Is also probably able to reduce double bonds of geranyl groups in CDP-2,3-bis-O-(geranylgeranyl)-sn-glycerol and archaetidylserine, thus acting at various stages in the biosynthesis of archaeal membrane lipids.</text>
</comment>
<comment type="catalytic activity">
    <reaction evidence="8">
        <text>a 2,3-bis-O-phytanyl-sn-glycerol 1-phospholipid + 8 A = a 2,3-bis-O-(geranylgeranyl)-sn-glycerol 1-phospholipid + 8 AH2</text>
        <dbReference type="Rhea" id="RHEA:64376"/>
        <dbReference type="ChEBI" id="CHEBI:13193"/>
        <dbReference type="ChEBI" id="CHEBI:17499"/>
        <dbReference type="ChEBI" id="CHEBI:138139"/>
        <dbReference type="ChEBI" id="CHEBI:138140"/>
    </reaction>
</comment>
<evidence type="ECO:0000313" key="12">
    <source>
        <dbReference type="Proteomes" id="UP001492541"/>
    </source>
</evidence>
<dbReference type="InterPro" id="IPR011777">
    <property type="entry name" value="Geranylgeranyl_Rdtase_fam"/>
</dbReference>
<comment type="catalytic activity">
    <reaction evidence="8">
        <text>archaetidylserine + 8 AH2 = 2,3-bis-O-phytanyl-sn-glycero-3-phospho-L-serine + 8 A</text>
        <dbReference type="Rhea" id="RHEA:84215"/>
        <dbReference type="ChEBI" id="CHEBI:13193"/>
        <dbReference type="ChEBI" id="CHEBI:17499"/>
        <dbReference type="ChEBI" id="CHEBI:71517"/>
        <dbReference type="ChEBI" id="CHEBI:74853"/>
    </reaction>
</comment>
<evidence type="ECO:0000256" key="3">
    <source>
        <dbReference type="ARBA" id="ARBA00022827"/>
    </source>
</evidence>
<comment type="similarity">
    <text evidence="8">Belongs to the geranylgeranyl reductase family. DGGGPL reductase subfamily.</text>
</comment>
<feature type="binding site" evidence="8">
    <location>
        <position position="64"/>
    </location>
    <ligand>
        <name>FAD</name>
        <dbReference type="ChEBI" id="CHEBI:57692"/>
    </ligand>
</feature>
<accession>A0ABZ3H1L7</accession>
<feature type="binding site" evidence="8">
    <location>
        <position position="306"/>
    </location>
    <ligand>
        <name>FAD</name>
        <dbReference type="ChEBI" id="CHEBI:57692"/>
    </ligand>
</feature>
<feature type="binding site" evidence="8">
    <location>
        <position position="62"/>
    </location>
    <ligand>
        <name>FAD</name>
        <dbReference type="ChEBI" id="CHEBI:57692"/>
    </ligand>
</feature>
<dbReference type="EMBL" id="CP087714">
    <property type="protein sequence ID" value="XAT62883.1"/>
    <property type="molecule type" value="Genomic_DNA"/>
</dbReference>
<dbReference type="PANTHER" id="PTHR42685">
    <property type="entry name" value="GERANYLGERANYL DIPHOSPHATE REDUCTASE"/>
    <property type="match status" value="1"/>
</dbReference>
<comment type="pathway">
    <text evidence="8">Membrane lipid metabolism; glycerophospholipid metabolism.</text>
</comment>
<organism evidence="11 12">
    <name type="scientific">Geoglobus acetivorans</name>
    <dbReference type="NCBI Taxonomy" id="565033"/>
    <lineage>
        <taxon>Archaea</taxon>
        <taxon>Methanobacteriati</taxon>
        <taxon>Methanobacteriota</taxon>
        <taxon>Archaeoglobi</taxon>
        <taxon>Archaeoglobales</taxon>
        <taxon>Archaeoglobaceae</taxon>
        <taxon>Geoglobus</taxon>
    </lineage>
</organism>
<evidence type="ECO:0000256" key="8">
    <source>
        <dbReference type="HAMAP-Rule" id="MF_01287"/>
    </source>
</evidence>
<comment type="miscellaneous">
    <text evidence="8">Reduction reaction proceeds via syn addition of hydrogen for double bonds.</text>
</comment>
<feature type="binding site" evidence="8">
    <location>
        <position position="384"/>
    </location>
    <ligand>
        <name>a 2,3-bis-O-(geranylgeranyl)-sn-glycerol 1-phospholipid</name>
        <dbReference type="ChEBI" id="CHEBI:138140"/>
    </ligand>
</feature>
<evidence type="ECO:0000256" key="5">
    <source>
        <dbReference type="ARBA" id="ARBA00023098"/>
    </source>
</evidence>
<dbReference type="HAMAP" id="MF_01287">
    <property type="entry name" value="DGGGPL_reductase"/>
    <property type="match status" value="1"/>
</dbReference>
<feature type="binding site" evidence="8">
    <location>
        <position position="31"/>
    </location>
    <ligand>
        <name>FAD</name>
        <dbReference type="ChEBI" id="CHEBI:57692"/>
    </ligand>
</feature>
<proteinExistence type="inferred from homology"/>
<gene>
    <name evidence="11" type="ORF">LPQ35_06395</name>
</gene>
<keyword evidence="1 8" id="KW-0444">Lipid biosynthesis</keyword>
<feature type="binding site" evidence="8">
    <location>
        <position position="139"/>
    </location>
    <ligand>
        <name>FAD</name>
        <dbReference type="ChEBI" id="CHEBI:57692"/>
    </ligand>
</feature>
<dbReference type="Gene3D" id="3.30.9.10">
    <property type="entry name" value="D-Amino Acid Oxidase, subunit A, domain 2"/>
    <property type="match status" value="1"/>
</dbReference>
<feature type="binding site" evidence="8">
    <location>
        <position position="115"/>
    </location>
    <ligand>
        <name>FAD</name>
        <dbReference type="ChEBI" id="CHEBI:57692"/>
    </ligand>
</feature>
<keyword evidence="12" id="KW-1185">Reference proteome</keyword>
<evidence type="ECO:0000256" key="2">
    <source>
        <dbReference type="ARBA" id="ARBA00022630"/>
    </source>
</evidence>
<keyword evidence="5 8" id="KW-0443">Lipid metabolism</keyword>
<dbReference type="Pfam" id="PF00890">
    <property type="entry name" value="FAD_binding_2"/>
    <property type="match status" value="1"/>
</dbReference>
<dbReference type="Pfam" id="PF22578">
    <property type="entry name" value="GGR_cat"/>
    <property type="match status" value="1"/>
</dbReference>
<dbReference type="Gene3D" id="3.50.50.60">
    <property type="entry name" value="FAD/NAD(P)-binding domain"/>
    <property type="match status" value="1"/>
</dbReference>
<dbReference type="InterPro" id="IPR036188">
    <property type="entry name" value="FAD/NAD-bd_sf"/>
</dbReference>
<feature type="domain" description="Digeranylgeranylglycerophospholipid reductase catalytic" evidence="10">
    <location>
        <begin position="192"/>
        <end position="274"/>
    </location>
</feature>
<dbReference type="InterPro" id="IPR003953">
    <property type="entry name" value="FAD-dep_OxRdtase_2_FAD-bd"/>
</dbReference>
<dbReference type="InterPro" id="IPR054715">
    <property type="entry name" value="GGR_cat"/>
</dbReference>
<keyword evidence="6 8" id="KW-0594">Phospholipid biosynthesis</keyword>
<feature type="domain" description="FAD-dependent oxidoreductase 2 FAD-binding" evidence="9">
    <location>
        <begin position="22"/>
        <end position="64"/>
    </location>
</feature>
<evidence type="ECO:0000256" key="6">
    <source>
        <dbReference type="ARBA" id="ARBA00023209"/>
    </source>
</evidence>
<dbReference type="Proteomes" id="UP001492541">
    <property type="component" value="Chromosome"/>
</dbReference>
<keyword evidence="7 8" id="KW-1208">Phospholipid metabolism</keyword>
<dbReference type="EC" id="1.3.-.-" evidence="8"/>
<feature type="binding site" evidence="8">
    <location>
        <position position="61"/>
    </location>
    <ligand>
        <name>FAD</name>
        <dbReference type="ChEBI" id="CHEBI:57692"/>
    </ligand>
</feature>
<dbReference type="PANTHER" id="PTHR42685:SF18">
    <property type="entry name" value="DIGERANYLGERANYLGLYCEROPHOSPHOLIPID REDUCTASE"/>
    <property type="match status" value="1"/>
</dbReference>
<comment type="caution">
    <text evidence="8">Lacks conserved residue(s) required for the propagation of feature annotation.</text>
</comment>
<evidence type="ECO:0000259" key="10">
    <source>
        <dbReference type="Pfam" id="PF22578"/>
    </source>
</evidence>
<dbReference type="PRINTS" id="PR00420">
    <property type="entry name" value="RNGMNOXGNASE"/>
</dbReference>
<comment type="cofactor">
    <cofactor evidence="8">
        <name>FAD</name>
        <dbReference type="ChEBI" id="CHEBI:57692"/>
    </cofactor>
    <text evidence="8">Binds 1 FAD per subunit.</text>
</comment>
<name>A0ABZ3H1L7_GEOAI</name>
<evidence type="ECO:0000313" key="11">
    <source>
        <dbReference type="EMBL" id="XAT62883.1"/>
    </source>
</evidence>
<feature type="binding site" evidence="8">
    <location>
        <position position="305"/>
    </location>
    <ligand>
        <name>FAD</name>
        <dbReference type="ChEBI" id="CHEBI:57692"/>
    </ligand>
</feature>
<feature type="binding site" evidence="8">
    <location>
        <position position="293"/>
    </location>
    <ligand>
        <name>FAD</name>
        <dbReference type="ChEBI" id="CHEBI:57692"/>
    </ligand>
</feature>
<dbReference type="SUPFAM" id="SSF51905">
    <property type="entry name" value="FAD/NAD(P)-binding domain"/>
    <property type="match status" value="1"/>
</dbReference>
<evidence type="ECO:0000256" key="7">
    <source>
        <dbReference type="ARBA" id="ARBA00023264"/>
    </source>
</evidence>
<keyword evidence="3 8" id="KW-0274">FAD</keyword>